<protein>
    <submittedName>
        <fullName evidence="2">Uncharacterized protein</fullName>
    </submittedName>
</protein>
<proteinExistence type="predicted"/>
<dbReference type="OrthoDB" id="4866592at2"/>
<dbReference type="RefSeq" id="WP_158062190.1">
    <property type="nucleotide sequence ID" value="NZ_CP044427.1"/>
</dbReference>
<evidence type="ECO:0000313" key="2">
    <source>
        <dbReference type="EMBL" id="QFG69696.1"/>
    </source>
</evidence>
<feature type="transmembrane region" description="Helical" evidence="1">
    <location>
        <begin position="21"/>
        <end position="38"/>
    </location>
</feature>
<feature type="transmembrane region" description="Helical" evidence="1">
    <location>
        <begin position="44"/>
        <end position="66"/>
    </location>
</feature>
<sequence>MSLSHGAIVPVEGSLAKGLPIMLLGGVLAWVAGHAWSGRGDGVLIFQLVMVFGTLATVSVPAQLVAWPRARPWLMATLGALGLGVPWLFGLAVQRGGQDIALQTTLITVAAWILVYAVTWATRRVLRRSLSE</sequence>
<evidence type="ECO:0000313" key="3">
    <source>
        <dbReference type="Proteomes" id="UP000326546"/>
    </source>
</evidence>
<feature type="transmembrane region" description="Helical" evidence="1">
    <location>
        <begin position="73"/>
        <end position="94"/>
    </location>
</feature>
<keyword evidence="1" id="KW-0812">Transmembrane</keyword>
<dbReference type="Proteomes" id="UP000326546">
    <property type="component" value="Chromosome"/>
</dbReference>
<name>A0A5J6V939_9MICO</name>
<reference evidence="2 3" key="1">
    <citation type="submission" date="2019-09" db="EMBL/GenBank/DDBJ databases">
        <title>Serinicoccus pratensis sp. nov., isolated from meadow soil.</title>
        <authorList>
            <person name="Zhang W."/>
        </authorList>
    </citation>
    <scope>NUCLEOTIDE SEQUENCE [LARGE SCALE GENOMIC DNA]</scope>
    <source>
        <strain evidence="2 3">W204</strain>
    </source>
</reference>
<evidence type="ECO:0000256" key="1">
    <source>
        <dbReference type="SAM" id="Phobius"/>
    </source>
</evidence>
<dbReference type="KEGG" id="serw:FY030_14180"/>
<dbReference type="AlphaFoldDB" id="A0A5J6V939"/>
<organism evidence="2 3">
    <name type="scientific">Ornithinimicrobium pratense</name>
    <dbReference type="NCBI Taxonomy" id="2593973"/>
    <lineage>
        <taxon>Bacteria</taxon>
        <taxon>Bacillati</taxon>
        <taxon>Actinomycetota</taxon>
        <taxon>Actinomycetes</taxon>
        <taxon>Micrococcales</taxon>
        <taxon>Ornithinimicrobiaceae</taxon>
        <taxon>Ornithinimicrobium</taxon>
    </lineage>
</organism>
<gene>
    <name evidence="2" type="ORF">FY030_14180</name>
</gene>
<keyword evidence="3" id="KW-1185">Reference proteome</keyword>
<keyword evidence="1" id="KW-0472">Membrane</keyword>
<accession>A0A5J6V939</accession>
<dbReference type="EMBL" id="CP044427">
    <property type="protein sequence ID" value="QFG69696.1"/>
    <property type="molecule type" value="Genomic_DNA"/>
</dbReference>
<feature type="transmembrane region" description="Helical" evidence="1">
    <location>
        <begin position="100"/>
        <end position="121"/>
    </location>
</feature>
<keyword evidence="1" id="KW-1133">Transmembrane helix</keyword>